<organism evidence="3 4">
    <name type="scientific">Neisseria meningitidis</name>
    <dbReference type="NCBI Taxonomy" id="487"/>
    <lineage>
        <taxon>Bacteria</taxon>
        <taxon>Pseudomonadati</taxon>
        <taxon>Pseudomonadota</taxon>
        <taxon>Betaproteobacteria</taxon>
        <taxon>Neisseriales</taxon>
        <taxon>Neisseriaceae</taxon>
        <taxon>Neisseria</taxon>
    </lineage>
</organism>
<gene>
    <name evidence="3" type="ORF">CIJ84_08690</name>
</gene>
<sequence>MKPLRRLTNLLAACAVAVAAFGQPALAADLAQDPFITDNAQRQHYEPGGKYHLFGDPRGSVSDRTGK</sequence>
<dbReference type="EMBL" id="NVYQ01000127">
    <property type="protein sequence ID" value="RGB15287.1"/>
    <property type="molecule type" value="Genomic_DNA"/>
</dbReference>
<reference evidence="3 4" key="1">
    <citation type="submission" date="2017-08" db="EMBL/GenBank/DDBJ databases">
        <title>Meningococcal Conjunctivitis and Endemic Carriage at a Military Recruit Training Center.</title>
        <authorList>
            <person name="Bobb A.J."/>
            <person name="Galac M.R."/>
            <person name="Snesrud E."/>
            <person name="Clagett C.D."/>
        </authorList>
    </citation>
    <scope>NUCLEOTIDE SEQUENCE [LARGE SCALE GENOMIC DNA]</scope>
    <source>
        <strain evidence="3 4">MRSN431200</strain>
    </source>
</reference>
<dbReference type="Proteomes" id="UP000260504">
    <property type="component" value="Unassembled WGS sequence"/>
</dbReference>
<evidence type="ECO:0000313" key="4">
    <source>
        <dbReference type="Proteomes" id="UP000260504"/>
    </source>
</evidence>
<evidence type="ECO:0000256" key="2">
    <source>
        <dbReference type="SAM" id="SignalP"/>
    </source>
</evidence>
<protein>
    <submittedName>
        <fullName evidence="3">Uncharacterized protein</fullName>
    </submittedName>
</protein>
<comment type="caution">
    <text evidence="3">The sequence shown here is derived from an EMBL/GenBank/DDBJ whole genome shotgun (WGS) entry which is preliminary data.</text>
</comment>
<feature type="chain" id="PRO_5044301885" evidence="2">
    <location>
        <begin position="28"/>
        <end position="67"/>
    </location>
</feature>
<evidence type="ECO:0000256" key="1">
    <source>
        <dbReference type="SAM" id="MobiDB-lite"/>
    </source>
</evidence>
<accession>A0AB37KDP7</accession>
<dbReference type="Pfam" id="PF06255">
    <property type="entry name" value="MafB"/>
    <property type="match status" value="1"/>
</dbReference>
<feature type="non-terminal residue" evidence="3">
    <location>
        <position position="67"/>
    </location>
</feature>
<dbReference type="InterPro" id="IPR008106">
    <property type="entry name" value="Adhesin_MafB"/>
</dbReference>
<keyword evidence="2" id="KW-0732">Signal</keyword>
<feature type="signal peptide" evidence="2">
    <location>
        <begin position="1"/>
        <end position="27"/>
    </location>
</feature>
<feature type="compositionally biased region" description="Basic and acidic residues" evidence="1">
    <location>
        <begin position="46"/>
        <end position="55"/>
    </location>
</feature>
<feature type="region of interest" description="Disordered" evidence="1">
    <location>
        <begin position="46"/>
        <end position="67"/>
    </location>
</feature>
<name>A0AB37KDP7_NEIME</name>
<dbReference type="AlphaFoldDB" id="A0AB37KDP7"/>
<dbReference type="RefSeq" id="WP_117366066.1">
    <property type="nucleotide sequence ID" value="NZ_NVYQ01000127.1"/>
</dbReference>
<proteinExistence type="predicted"/>
<evidence type="ECO:0000313" key="3">
    <source>
        <dbReference type="EMBL" id="RGB15287.1"/>
    </source>
</evidence>